<feature type="compositionally biased region" description="Acidic residues" evidence="7">
    <location>
        <begin position="188"/>
        <end position="197"/>
    </location>
</feature>
<keyword evidence="5" id="KW-0406">Ion transport</keyword>
<dbReference type="InterPro" id="IPR044669">
    <property type="entry name" value="YneE/VCCN1/2-like"/>
</dbReference>
<evidence type="ECO:0000256" key="3">
    <source>
        <dbReference type="ARBA" id="ARBA00022692"/>
    </source>
</evidence>
<keyword evidence="10" id="KW-1185">Reference proteome</keyword>
<evidence type="ECO:0000256" key="5">
    <source>
        <dbReference type="ARBA" id="ARBA00023065"/>
    </source>
</evidence>
<evidence type="ECO:0000256" key="1">
    <source>
        <dbReference type="ARBA" id="ARBA00004141"/>
    </source>
</evidence>
<feature type="transmembrane region" description="Helical" evidence="8">
    <location>
        <begin position="432"/>
        <end position="453"/>
    </location>
</feature>
<feature type="compositionally biased region" description="Basic and acidic residues" evidence="7">
    <location>
        <begin position="203"/>
        <end position="221"/>
    </location>
</feature>
<dbReference type="GO" id="GO:0016020">
    <property type="term" value="C:membrane"/>
    <property type="evidence" value="ECO:0007669"/>
    <property type="project" value="UniProtKB-SubCell"/>
</dbReference>
<keyword evidence="4 8" id="KW-1133">Transmembrane helix</keyword>
<feature type="compositionally biased region" description="Basic and acidic residues" evidence="7">
    <location>
        <begin position="231"/>
        <end position="240"/>
    </location>
</feature>
<accession>A0ABD3STE7</accession>
<feature type="region of interest" description="Disordered" evidence="7">
    <location>
        <begin position="159"/>
        <end position="240"/>
    </location>
</feature>
<protein>
    <recommendedName>
        <fullName evidence="11">Bestrophin homolog</fullName>
    </recommendedName>
</protein>
<reference evidence="9 10" key="1">
    <citation type="submission" date="2024-10" db="EMBL/GenBank/DDBJ databases">
        <title>Updated reference genomes for cyclostephanoid diatoms.</title>
        <authorList>
            <person name="Roberts W.R."/>
            <person name="Alverson A.J."/>
        </authorList>
    </citation>
    <scope>NUCLEOTIDE SEQUENCE [LARGE SCALE GENOMIC DNA]</scope>
    <source>
        <strain evidence="9 10">AJA228-03</strain>
    </source>
</reference>
<comment type="subcellular location">
    <subcellularLocation>
        <location evidence="1">Membrane</location>
        <topology evidence="1">Multi-pass membrane protein</topology>
    </subcellularLocation>
</comment>
<name>A0ABD3STE7_9STRA</name>
<feature type="region of interest" description="Disordered" evidence="7">
    <location>
        <begin position="51"/>
        <end position="77"/>
    </location>
</feature>
<evidence type="ECO:0000256" key="2">
    <source>
        <dbReference type="ARBA" id="ARBA00022448"/>
    </source>
</evidence>
<dbReference type="Pfam" id="PF25539">
    <property type="entry name" value="Bestrophin_2"/>
    <property type="match status" value="1"/>
</dbReference>
<evidence type="ECO:0000313" key="9">
    <source>
        <dbReference type="EMBL" id="KAL3827685.1"/>
    </source>
</evidence>
<dbReference type="Proteomes" id="UP001530377">
    <property type="component" value="Unassembled WGS sequence"/>
</dbReference>
<evidence type="ECO:0000256" key="6">
    <source>
        <dbReference type="ARBA" id="ARBA00023136"/>
    </source>
</evidence>
<keyword evidence="3 8" id="KW-0812">Transmembrane</keyword>
<evidence type="ECO:0000256" key="7">
    <source>
        <dbReference type="SAM" id="MobiDB-lite"/>
    </source>
</evidence>
<dbReference type="AlphaFoldDB" id="A0ABD3STE7"/>
<evidence type="ECO:0000256" key="4">
    <source>
        <dbReference type="ARBA" id="ARBA00022989"/>
    </source>
</evidence>
<keyword evidence="6 8" id="KW-0472">Membrane</keyword>
<proteinExistence type="predicted"/>
<dbReference type="PANTHER" id="PTHR33281">
    <property type="entry name" value="UPF0187 PROTEIN YNEE"/>
    <property type="match status" value="1"/>
</dbReference>
<sequence>MIDYLKGIYGTNLLRRVHGSALYRGSLVGLLSVLVYLLIVLRWNDNGRHDRFPPPADGNGGGGGHRHGHDGGSGDGEGDLNDPLAVGVLVSSVTFLIVFRANTGYQRYWEACTHLHHYLSKSSDVAMQTATFHLQCRHYDGVRPRDFYRHHAELDDMRINLDRTRGGGSGGNGSSCPREGGDGSRDDDHDDDDDDDGGGGGGGDRHRDERHDSRARGKRGGDVGGASGDDSPSHPDATGRAELHSRLFPPAARMAADAATPPLFLQELAHLSSLACAVALSTLRNDESVSRYESPLDAYVPGMDWPSVDPDSMPRRRRNDFQPPHHLLTLLMYWLGLDRLPRWRARYNAARPLHVLGGVSDSEVSMLRSARGSHAKAELANAWLREFIIRESLSGSLGDVHSSIISRVVQNMSDAAAGYYQARKVTYIPFPFPHAQLCAFFTFVMVFAVPFMMDQYADMPYTGIFLTFLTVTCLVGLHEVARELENPFRNVPNEIPLCALQASYNETLLTMFEGYNPDAMLWDPERTMMMAARRHRRGGDREGRLGVGIRNTTAMTTTMIGKVPTTTLTDSMTTTTSTVIECQPKADDVENDGDDDDKIITSEECEGTVKGDDCNVAKVLLEKTLAKQAIEIEELCRLFDYMEEVGEDEYDED</sequence>
<evidence type="ECO:0008006" key="11">
    <source>
        <dbReference type="Google" id="ProtNLM"/>
    </source>
</evidence>
<dbReference type="EMBL" id="JALLPB020000001">
    <property type="protein sequence ID" value="KAL3827685.1"/>
    <property type="molecule type" value="Genomic_DNA"/>
</dbReference>
<keyword evidence="2" id="KW-0813">Transport</keyword>
<organism evidence="9 10">
    <name type="scientific">Cyclostephanos tholiformis</name>
    <dbReference type="NCBI Taxonomy" id="382380"/>
    <lineage>
        <taxon>Eukaryota</taxon>
        <taxon>Sar</taxon>
        <taxon>Stramenopiles</taxon>
        <taxon>Ochrophyta</taxon>
        <taxon>Bacillariophyta</taxon>
        <taxon>Coscinodiscophyceae</taxon>
        <taxon>Thalassiosirophycidae</taxon>
        <taxon>Stephanodiscales</taxon>
        <taxon>Stephanodiscaceae</taxon>
        <taxon>Cyclostephanos</taxon>
    </lineage>
</organism>
<feature type="transmembrane region" description="Helical" evidence="8">
    <location>
        <begin position="459"/>
        <end position="477"/>
    </location>
</feature>
<comment type="caution">
    <text evidence="9">The sequence shown here is derived from an EMBL/GenBank/DDBJ whole genome shotgun (WGS) entry which is preliminary data.</text>
</comment>
<dbReference type="PANTHER" id="PTHR33281:SF20">
    <property type="match status" value="1"/>
</dbReference>
<evidence type="ECO:0000313" key="10">
    <source>
        <dbReference type="Proteomes" id="UP001530377"/>
    </source>
</evidence>
<feature type="transmembrane region" description="Helical" evidence="8">
    <location>
        <begin position="21"/>
        <end position="43"/>
    </location>
</feature>
<evidence type="ECO:0000256" key="8">
    <source>
        <dbReference type="SAM" id="Phobius"/>
    </source>
</evidence>
<gene>
    <name evidence="9" type="ORF">ACHAXA_000558</name>
</gene>
<dbReference type="GO" id="GO:0006811">
    <property type="term" value="P:monoatomic ion transport"/>
    <property type="evidence" value="ECO:0007669"/>
    <property type="project" value="UniProtKB-KW"/>
</dbReference>
<feature type="transmembrane region" description="Helical" evidence="8">
    <location>
        <begin position="84"/>
        <end position="101"/>
    </location>
</feature>